<proteinExistence type="predicted"/>
<comment type="caution">
    <text evidence="1">The sequence shown here is derived from an EMBL/GenBank/DDBJ whole genome shotgun (WGS) entry which is preliminary data.</text>
</comment>
<dbReference type="EMBL" id="JDVG02000411">
    <property type="protein sequence ID" value="KFB72276.1"/>
    <property type="molecule type" value="Genomic_DNA"/>
</dbReference>
<dbReference type="Proteomes" id="UP000020077">
    <property type="component" value="Unassembled WGS sequence"/>
</dbReference>
<evidence type="ECO:0000313" key="2">
    <source>
        <dbReference type="Proteomes" id="UP000020077"/>
    </source>
</evidence>
<sequence>MQGRQHHVARNGCSHADFSRGLIAHFAYQNDVRILPQCRTQHALEGQIDLLVHLHLIDAGEPVFHRVFHRDDLFLGGIEFGQRSIERRRLAASGRTGDQHHATWTTYRMAQTLERAWRHVQPIQPEQTGVLVQQAHHDRLAILRRHGRNPHVDLVTAHLDGKTTVLRQALFRDVESGHQFETQREGRGDLGIGLHLHLQDAVDAETNAQRPLLRLDMDIRSARTNGFFKHGLQQFDDGCFLGTRRRSEQAAKFDRHIFQVGGQFPGQAADFFGAPIDAIDQRQQMTLGNYHQVDFATQQTQDFVIRLQVGGINESNPQSATHLVEHHRAKTPRLRLGQQIDQFRAGIEVSEIDVGNAQLFCKRLRNRLFGDK</sequence>
<protein>
    <submittedName>
        <fullName evidence="1">Uncharacterized protein</fullName>
    </submittedName>
</protein>
<evidence type="ECO:0000313" key="1">
    <source>
        <dbReference type="EMBL" id="KFB72276.1"/>
    </source>
</evidence>
<organism evidence="1 2">
    <name type="scientific">Candidatus Accumulibacter phosphatis</name>
    <dbReference type="NCBI Taxonomy" id="327160"/>
    <lineage>
        <taxon>Bacteria</taxon>
        <taxon>Pseudomonadati</taxon>
        <taxon>Pseudomonadota</taxon>
        <taxon>Betaproteobacteria</taxon>
        <taxon>Candidatus Accumulibacter</taxon>
    </lineage>
</organism>
<name>A0A080LUQ5_9PROT</name>
<reference evidence="1 2" key="1">
    <citation type="submission" date="2014-02" db="EMBL/GenBank/DDBJ databases">
        <title>Expanding our view of genomic diversity in Candidatus Accumulibacter clades.</title>
        <authorList>
            <person name="Skennerton C.T."/>
            <person name="Barr J.J."/>
            <person name="Slater F.R."/>
            <person name="Bond P.L."/>
            <person name="Tyson G.W."/>
        </authorList>
    </citation>
    <scope>NUCLEOTIDE SEQUENCE [LARGE SCALE GENOMIC DNA]</scope>
    <source>
        <strain evidence="2">BA-91</strain>
    </source>
</reference>
<dbReference type="AlphaFoldDB" id="A0A080LUQ5"/>
<gene>
    <name evidence="1" type="ORF">AW09_002530</name>
</gene>
<accession>A0A080LUQ5</accession>